<dbReference type="Proteomes" id="UP000626092">
    <property type="component" value="Unassembled WGS sequence"/>
</dbReference>
<dbReference type="AlphaFoldDB" id="A0A834LM28"/>
<evidence type="ECO:0000313" key="1">
    <source>
        <dbReference type="EMBL" id="KAF7140040.1"/>
    </source>
</evidence>
<proteinExistence type="predicted"/>
<accession>A0A834LM28</accession>
<organism evidence="1 2">
    <name type="scientific">Rhododendron simsii</name>
    <name type="common">Sims's rhododendron</name>
    <dbReference type="NCBI Taxonomy" id="118357"/>
    <lineage>
        <taxon>Eukaryota</taxon>
        <taxon>Viridiplantae</taxon>
        <taxon>Streptophyta</taxon>
        <taxon>Embryophyta</taxon>
        <taxon>Tracheophyta</taxon>
        <taxon>Spermatophyta</taxon>
        <taxon>Magnoliopsida</taxon>
        <taxon>eudicotyledons</taxon>
        <taxon>Gunneridae</taxon>
        <taxon>Pentapetalae</taxon>
        <taxon>asterids</taxon>
        <taxon>Ericales</taxon>
        <taxon>Ericaceae</taxon>
        <taxon>Ericoideae</taxon>
        <taxon>Rhodoreae</taxon>
        <taxon>Rhododendron</taxon>
    </lineage>
</organism>
<dbReference type="EMBL" id="WJXA01000006">
    <property type="protein sequence ID" value="KAF7140040.1"/>
    <property type="molecule type" value="Genomic_DNA"/>
</dbReference>
<reference evidence="1" key="1">
    <citation type="submission" date="2019-11" db="EMBL/GenBank/DDBJ databases">
        <authorList>
            <person name="Liu Y."/>
            <person name="Hou J."/>
            <person name="Li T.-Q."/>
            <person name="Guan C.-H."/>
            <person name="Wu X."/>
            <person name="Wu H.-Z."/>
            <person name="Ling F."/>
            <person name="Zhang R."/>
            <person name="Shi X.-G."/>
            <person name="Ren J.-P."/>
            <person name="Chen E.-F."/>
            <person name="Sun J.-M."/>
        </authorList>
    </citation>
    <scope>NUCLEOTIDE SEQUENCE</scope>
    <source>
        <strain evidence="1">Adult_tree_wgs_1</strain>
        <tissue evidence="1">Leaves</tissue>
    </source>
</reference>
<name>A0A834LM28_RHOSS</name>
<keyword evidence="2" id="KW-1185">Reference proteome</keyword>
<evidence type="ECO:0000313" key="2">
    <source>
        <dbReference type="Proteomes" id="UP000626092"/>
    </source>
</evidence>
<comment type="caution">
    <text evidence="1">The sequence shown here is derived from an EMBL/GenBank/DDBJ whole genome shotgun (WGS) entry which is preliminary data.</text>
</comment>
<protein>
    <submittedName>
        <fullName evidence="1">Uncharacterized protein</fullName>
    </submittedName>
</protein>
<gene>
    <name evidence="1" type="ORF">RHSIM_Rhsim06G0029500</name>
</gene>
<sequence length="138" mass="15604">MYKGRNQRGPDFRRVLKTETNWVLIFKGRGHRGSGEGRRRVAGGWRRSPVAGDGHGRVTVVGLWLYASFIDLDMKPLNKMERYYELDQQIVSCYTDITNGEHQLDNSVSIGAYRTAYSDHSNTVEDASHARDPTVMGA</sequence>